<keyword evidence="5" id="KW-0030">Aminoacyl-tRNA synthetase</keyword>
<feature type="domain" description="Aminoacyl-tRNA synthetase class Ia" evidence="6">
    <location>
        <begin position="2"/>
        <end position="80"/>
    </location>
</feature>
<reference evidence="8" key="1">
    <citation type="submission" date="2018-04" db="EMBL/GenBank/DDBJ databases">
        <title>Transcriptome of Schizaphis graminum biotype I.</title>
        <authorList>
            <person name="Scully E.D."/>
            <person name="Geib S.M."/>
            <person name="Palmer N.A."/>
            <person name="Koch K."/>
            <person name="Bradshaw J."/>
            <person name="Heng-Moss T."/>
            <person name="Sarath G."/>
        </authorList>
    </citation>
    <scope>NUCLEOTIDE SEQUENCE</scope>
</reference>
<dbReference type="AlphaFoldDB" id="A0A2S2PCE3"/>
<sequence length="362" mass="41544">MEGVDQCTGWFQASLMSSIALRNVSPFKSLFVHGFVVDKNGRKMSKSIGNVIDPQDIINGNYDQLINGIDILRWWVAKHGSHQTNIPVTKETMIDSKQSVDKLRLIIRFLLGSLNNIKDNNFKHGINHLKYLDKYMMLELKSFENETYELYNTFQYNKVCAKILHFITNQVSGLYVHHIKDRLYCDSIESVDRLACIATLQAIFETLLKNIAPILPHLAEEAFSYYPLRNTTFFKSSITNVHQIVIPDSEQVISTMENALMVKNKLSNLLQGKNSLEQSLVIASPSKTFNLLKILHPKNNATRSDLIELLQVSSIDLVLNDTIDIKTSDTKQILCKRCRRWSAEKEDYLCKRCEKTVNIFYS</sequence>
<keyword evidence="4" id="KW-0648">Protein biosynthesis</keyword>
<dbReference type="Pfam" id="PF08264">
    <property type="entry name" value="Anticodon_1"/>
    <property type="match status" value="1"/>
</dbReference>
<protein>
    <submittedName>
        <fullName evidence="8">Isoleucine--tRNA ligase</fullName>
    </submittedName>
</protein>
<dbReference type="SUPFAM" id="SSF52374">
    <property type="entry name" value="Nucleotidylyl transferase"/>
    <property type="match status" value="1"/>
</dbReference>
<evidence type="ECO:0000259" key="7">
    <source>
        <dbReference type="Pfam" id="PF08264"/>
    </source>
</evidence>
<dbReference type="GO" id="GO:0005524">
    <property type="term" value="F:ATP binding"/>
    <property type="evidence" value="ECO:0007669"/>
    <property type="project" value="UniProtKB-KW"/>
</dbReference>
<evidence type="ECO:0000256" key="5">
    <source>
        <dbReference type="ARBA" id="ARBA00023146"/>
    </source>
</evidence>
<dbReference type="InterPro" id="IPR033708">
    <property type="entry name" value="Anticodon_Ile_BEm"/>
</dbReference>
<dbReference type="CDD" id="cd07960">
    <property type="entry name" value="Anticodon_Ia_Ile_BEm"/>
    <property type="match status" value="1"/>
</dbReference>
<dbReference type="GO" id="GO:0004822">
    <property type="term" value="F:isoleucine-tRNA ligase activity"/>
    <property type="evidence" value="ECO:0007669"/>
    <property type="project" value="TreeGrafter"/>
</dbReference>
<evidence type="ECO:0000256" key="1">
    <source>
        <dbReference type="ARBA" id="ARBA00022598"/>
    </source>
</evidence>
<feature type="domain" description="Methionyl/Valyl/Leucyl/Isoleucyl-tRNA synthetase anticodon-binding" evidence="7">
    <location>
        <begin position="133"/>
        <end position="247"/>
    </location>
</feature>
<dbReference type="Gene3D" id="1.10.730.20">
    <property type="match status" value="1"/>
</dbReference>
<evidence type="ECO:0000256" key="4">
    <source>
        <dbReference type="ARBA" id="ARBA00022917"/>
    </source>
</evidence>
<dbReference type="PANTHER" id="PTHR42765:SF1">
    <property type="entry name" value="ISOLEUCINE--TRNA LIGASE, MITOCHONDRIAL"/>
    <property type="match status" value="1"/>
</dbReference>
<dbReference type="InterPro" id="IPR013155">
    <property type="entry name" value="M/V/L/I-tRNA-synth_anticd-bd"/>
</dbReference>
<evidence type="ECO:0000313" key="8">
    <source>
        <dbReference type="EMBL" id="MBY27065.1"/>
    </source>
</evidence>
<dbReference type="SUPFAM" id="SSF47323">
    <property type="entry name" value="Anticodon-binding domain of a subclass of class I aminoacyl-tRNA synthetases"/>
    <property type="match status" value="1"/>
</dbReference>
<accession>A0A2S2PCE3</accession>
<keyword evidence="1 8" id="KW-0436">Ligase</keyword>
<dbReference type="PANTHER" id="PTHR42765">
    <property type="entry name" value="SOLEUCYL-TRNA SYNTHETASE"/>
    <property type="match status" value="1"/>
</dbReference>
<organism evidence="8">
    <name type="scientific">Schizaphis graminum</name>
    <name type="common">Green bug aphid</name>
    <dbReference type="NCBI Taxonomy" id="13262"/>
    <lineage>
        <taxon>Eukaryota</taxon>
        <taxon>Metazoa</taxon>
        <taxon>Ecdysozoa</taxon>
        <taxon>Arthropoda</taxon>
        <taxon>Hexapoda</taxon>
        <taxon>Insecta</taxon>
        <taxon>Pterygota</taxon>
        <taxon>Neoptera</taxon>
        <taxon>Paraneoptera</taxon>
        <taxon>Hemiptera</taxon>
        <taxon>Sternorrhyncha</taxon>
        <taxon>Aphidomorpha</taxon>
        <taxon>Aphidoidea</taxon>
        <taxon>Aphididae</taxon>
        <taxon>Aphidini</taxon>
        <taxon>Schizaphis</taxon>
    </lineage>
</organism>
<proteinExistence type="predicted"/>
<keyword evidence="2" id="KW-0547">Nucleotide-binding</keyword>
<dbReference type="GO" id="GO:0000049">
    <property type="term" value="F:tRNA binding"/>
    <property type="evidence" value="ECO:0007669"/>
    <property type="project" value="InterPro"/>
</dbReference>
<dbReference type="EMBL" id="GGMR01014446">
    <property type="protein sequence ID" value="MBY27065.1"/>
    <property type="molecule type" value="Transcribed_RNA"/>
</dbReference>
<dbReference type="InterPro" id="IPR002300">
    <property type="entry name" value="aa-tRNA-synth_Ia"/>
</dbReference>
<dbReference type="Pfam" id="PF00133">
    <property type="entry name" value="tRNA-synt_1"/>
    <property type="match status" value="1"/>
</dbReference>
<dbReference type="Gene3D" id="3.40.50.620">
    <property type="entry name" value="HUPs"/>
    <property type="match status" value="1"/>
</dbReference>
<evidence type="ECO:0000256" key="2">
    <source>
        <dbReference type="ARBA" id="ARBA00022741"/>
    </source>
</evidence>
<evidence type="ECO:0000259" key="6">
    <source>
        <dbReference type="Pfam" id="PF00133"/>
    </source>
</evidence>
<dbReference type="GO" id="GO:0006428">
    <property type="term" value="P:isoleucyl-tRNA aminoacylation"/>
    <property type="evidence" value="ECO:0007669"/>
    <property type="project" value="TreeGrafter"/>
</dbReference>
<evidence type="ECO:0000256" key="3">
    <source>
        <dbReference type="ARBA" id="ARBA00022840"/>
    </source>
</evidence>
<dbReference type="InterPro" id="IPR009080">
    <property type="entry name" value="tRNAsynth_Ia_anticodon-bd"/>
</dbReference>
<keyword evidence="3" id="KW-0067">ATP-binding</keyword>
<name>A0A2S2PCE3_SCHGA</name>
<dbReference type="InterPro" id="IPR050081">
    <property type="entry name" value="Ile-tRNA_ligase"/>
</dbReference>
<gene>
    <name evidence="8" type="primary">IARS2</name>
    <name evidence="8" type="ORF">g.106441</name>
</gene>
<dbReference type="GO" id="GO:0032543">
    <property type="term" value="P:mitochondrial translation"/>
    <property type="evidence" value="ECO:0007669"/>
    <property type="project" value="TreeGrafter"/>
</dbReference>
<dbReference type="InterPro" id="IPR014729">
    <property type="entry name" value="Rossmann-like_a/b/a_fold"/>
</dbReference>
<dbReference type="GO" id="GO:0005739">
    <property type="term" value="C:mitochondrion"/>
    <property type="evidence" value="ECO:0007669"/>
    <property type="project" value="TreeGrafter"/>
</dbReference>